<dbReference type="EMBL" id="JACCHL010000001">
    <property type="protein sequence ID" value="NYH52570.1"/>
    <property type="molecule type" value="Genomic_DNA"/>
</dbReference>
<keyword evidence="1" id="KW-0472">Membrane</keyword>
<dbReference type="Proteomes" id="UP000584931">
    <property type="component" value="Unassembled WGS sequence"/>
</dbReference>
<proteinExistence type="predicted"/>
<comment type="caution">
    <text evidence="2">The sequence shown here is derived from an EMBL/GenBank/DDBJ whole genome shotgun (WGS) entry which is preliminary data.</text>
</comment>
<name>A0A7Y9XD76_9ACTN</name>
<accession>A0A7Y9XD76</accession>
<evidence type="ECO:0000313" key="2">
    <source>
        <dbReference type="EMBL" id="NYH52570.1"/>
    </source>
</evidence>
<keyword evidence="1" id="KW-0812">Transmembrane</keyword>
<feature type="transmembrane region" description="Helical" evidence="1">
    <location>
        <begin position="7"/>
        <end position="26"/>
    </location>
</feature>
<protein>
    <recommendedName>
        <fullName evidence="4">DUF2530 domain-containing protein</fullName>
    </recommendedName>
</protein>
<organism evidence="2 3">
    <name type="scientific">Nocardiopsis sinuspersici</name>
    <dbReference type="NCBI Taxonomy" id="501010"/>
    <lineage>
        <taxon>Bacteria</taxon>
        <taxon>Bacillati</taxon>
        <taxon>Actinomycetota</taxon>
        <taxon>Actinomycetes</taxon>
        <taxon>Streptosporangiales</taxon>
        <taxon>Nocardiopsidaceae</taxon>
        <taxon>Nocardiopsis</taxon>
    </lineage>
</organism>
<evidence type="ECO:0008006" key="4">
    <source>
        <dbReference type="Google" id="ProtNLM"/>
    </source>
</evidence>
<reference evidence="2 3" key="1">
    <citation type="submission" date="2020-07" db="EMBL/GenBank/DDBJ databases">
        <title>Sequencing the genomes of 1000 actinobacteria strains.</title>
        <authorList>
            <person name="Klenk H.-P."/>
        </authorList>
    </citation>
    <scope>NUCLEOTIDE SEQUENCE [LARGE SCALE GENOMIC DNA]</scope>
    <source>
        <strain evidence="2 3">DSM 45278</strain>
    </source>
</reference>
<gene>
    <name evidence="2" type="ORF">HNR06_002159</name>
</gene>
<evidence type="ECO:0000256" key="1">
    <source>
        <dbReference type="SAM" id="Phobius"/>
    </source>
</evidence>
<sequence length="58" mass="6149">MTTKTAVLIAWGTMALALISVITGTLNQGTAWWVWVIWAGLATGVGVVHLLARRAGLM</sequence>
<dbReference type="RefSeq" id="WP_170293745.1">
    <property type="nucleotide sequence ID" value="NZ_JACCHL010000001.1"/>
</dbReference>
<keyword evidence="1" id="KW-1133">Transmembrane helix</keyword>
<dbReference type="AlphaFoldDB" id="A0A7Y9XD76"/>
<feature type="transmembrane region" description="Helical" evidence="1">
    <location>
        <begin position="32"/>
        <end position="52"/>
    </location>
</feature>
<evidence type="ECO:0000313" key="3">
    <source>
        <dbReference type="Proteomes" id="UP000584931"/>
    </source>
</evidence>